<evidence type="ECO:0000256" key="1">
    <source>
        <dbReference type="ARBA" id="ARBA00010515"/>
    </source>
</evidence>
<dbReference type="AlphaFoldDB" id="A0A086PEH1"/>
<dbReference type="PANTHER" id="PTHR48081">
    <property type="entry name" value="AB HYDROLASE SUPERFAMILY PROTEIN C4A8.06C"/>
    <property type="match status" value="1"/>
</dbReference>
<keyword evidence="2 4" id="KW-0378">Hydrolase</keyword>
<comment type="caution">
    <text evidence="4">The sequence shown here is derived from an EMBL/GenBank/DDBJ whole genome shotgun (WGS) entry which is preliminary data.</text>
</comment>
<evidence type="ECO:0000259" key="3">
    <source>
        <dbReference type="Pfam" id="PF07859"/>
    </source>
</evidence>
<dbReference type="RefSeq" id="WP_037461479.1">
    <property type="nucleotide sequence ID" value="NZ_BCZD01000001.1"/>
</dbReference>
<gene>
    <name evidence="4" type="ORF">BV98_000037</name>
</gene>
<dbReference type="eggNOG" id="COG0657">
    <property type="taxonomic scope" value="Bacteria"/>
</dbReference>
<dbReference type="Proteomes" id="UP000024284">
    <property type="component" value="Unassembled WGS sequence"/>
</dbReference>
<sequence length="333" mass="35546">MDDMQGVSIAGRIIPFPKSISAQARAFLASMVGPDGLPLNAMPQPTPDDLEGWARSKEVVGKFMNDFSSALAPNLRSTVESFDMAGARVHLATPEGEDMDGRVYLDIHGGGLIHGEGEFCRTGAQRIADQHGVPCYAVDYRMPPEHPYPAALDDCVAVYRALLNSHDPRNIIIGGSSAGGNLAAATVLRARDEGLALPAAVILLTPELDLTESGDSFETNQLVDVMLPRPLMNANLLYAAGHDLAHPYLSPLFGDFSAGFPPTFLQAGTRDLFLSNAVRMHRALLRAGIAVELHIFEGMPHGGFGGGAPEDQEMASDVRRFARQYWGASPAGG</sequence>
<dbReference type="SUPFAM" id="SSF53474">
    <property type="entry name" value="alpha/beta-Hydrolases"/>
    <property type="match status" value="1"/>
</dbReference>
<dbReference type="PATRIC" id="fig|1219045.3.peg.36"/>
<dbReference type="Gene3D" id="3.40.50.1820">
    <property type="entry name" value="alpha/beta hydrolase"/>
    <property type="match status" value="1"/>
</dbReference>
<dbReference type="GO" id="GO:0004806">
    <property type="term" value="F:triacylglycerol lipase activity"/>
    <property type="evidence" value="ECO:0007669"/>
    <property type="project" value="TreeGrafter"/>
</dbReference>
<feature type="domain" description="Alpha/beta hydrolase fold-3" evidence="3">
    <location>
        <begin position="105"/>
        <end position="302"/>
    </location>
</feature>
<dbReference type="InterPro" id="IPR029058">
    <property type="entry name" value="AB_hydrolase_fold"/>
</dbReference>
<dbReference type="OrthoDB" id="9806180at2"/>
<name>A0A086PEH1_SPHHM</name>
<protein>
    <submittedName>
        <fullName evidence="4">Alpha/beta hydrolase fold family protein</fullName>
    </submittedName>
</protein>
<organism evidence="4 5">
    <name type="scientific">Sphingobium herbicidovorans (strain ATCC 700291 / DSM 11019 / CCUG 56400 / KCTC 2939 / LMG 18315 / NBRC 16415 / MH)</name>
    <name type="common">Sphingomonas herbicidovorans</name>
    <dbReference type="NCBI Taxonomy" id="1219045"/>
    <lineage>
        <taxon>Bacteria</taxon>
        <taxon>Pseudomonadati</taxon>
        <taxon>Pseudomonadota</taxon>
        <taxon>Alphaproteobacteria</taxon>
        <taxon>Sphingomonadales</taxon>
        <taxon>Sphingomonadaceae</taxon>
        <taxon>Sphingobium</taxon>
    </lineage>
</organism>
<dbReference type="Pfam" id="PF07859">
    <property type="entry name" value="Abhydrolase_3"/>
    <property type="match status" value="1"/>
</dbReference>
<dbReference type="PANTHER" id="PTHR48081:SF30">
    <property type="entry name" value="ACETYL-HYDROLASE LIPR-RELATED"/>
    <property type="match status" value="1"/>
</dbReference>
<keyword evidence="5" id="KW-1185">Reference proteome</keyword>
<dbReference type="InterPro" id="IPR013094">
    <property type="entry name" value="AB_hydrolase_3"/>
</dbReference>
<dbReference type="InterPro" id="IPR050300">
    <property type="entry name" value="GDXG_lipolytic_enzyme"/>
</dbReference>
<evidence type="ECO:0000256" key="2">
    <source>
        <dbReference type="ARBA" id="ARBA00022801"/>
    </source>
</evidence>
<dbReference type="EMBL" id="JFZA02000001">
    <property type="protein sequence ID" value="KFG91789.1"/>
    <property type="molecule type" value="Genomic_DNA"/>
</dbReference>
<evidence type="ECO:0000313" key="4">
    <source>
        <dbReference type="EMBL" id="KFG91789.1"/>
    </source>
</evidence>
<reference evidence="4" key="1">
    <citation type="submission" date="2014-08" db="EMBL/GenBank/DDBJ databases">
        <title>Draft genome sequences of Sphingobium herbicidovorans.</title>
        <authorList>
            <person name="Gan H.M."/>
            <person name="Gan H.Y."/>
            <person name="Savka M.A."/>
        </authorList>
    </citation>
    <scope>NUCLEOTIDE SEQUENCE [LARGE SCALE GENOMIC DNA]</scope>
    <source>
        <strain evidence="4">NBRC 16415</strain>
    </source>
</reference>
<comment type="similarity">
    <text evidence="1">Belongs to the 'GDXG' lipolytic enzyme family.</text>
</comment>
<accession>A0A086PEH1</accession>
<evidence type="ECO:0000313" key="5">
    <source>
        <dbReference type="Proteomes" id="UP000024284"/>
    </source>
</evidence>
<proteinExistence type="inferred from homology"/>
<dbReference type="STRING" id="76947.GCA_002080435_00985"/>